<name>F3QW63_9BACT</name>
<evidence type="ECO:0000256" key="1">
    <source>
        <dbReference type="SAM" id="SignalP"/>
    </source>
</evidence>
<evidence type="ECO:0000313" key="2">
    <source>
        <dbReference type="EMBL" id="EGG52251.1"/>
    </source>
</evidence>
<keyword evidence="3" id="KW-1185">Reference proteome</keyword>
<organism evidence="2 3">
    <name type="scientific">Paraprevotella xylaniphila YIT 11841</name>
    <dbReference type="NCBI Taxonomy" id="762982"/>
    <lineage>
        <taxon>Bacteria</taxon>
        <taxon>Pseudomonadati</taxon>
        <taxon>Bacteroidota</taxon>
        <taxon>Bacteroidia</taxon>
        <taxon>Bacteroidales</taxon>
        <taxon>Prevotellaceae</taxon>
        <taxon>Paraprevotella</taxon>
    </lineage>
</organism>
<keyword evidence="1" id="KW-0732">Signal</keyword>
<accession>F3QW63</accession>
<feature type="signal peptide" evidence="1">
    <location>
        <begin position="1"/>
        <end position="34"/>
    </location>
</feature>
<dbReference type="AlphaFoldDB" id="F3QW63"/>
<dbReference type="EMBL" id="AFBR01000069">
    <property type="protein sequence ID" value="EGG52251.1"/>
    <property type="molecule type" value="Genomic_DNA"/>
</dbReference>
<protein>
    <submittedName>
        <fullName evidence="2">Conserved domain protein</fullName>
    </submittedName>
</protein>
<gene>
    <name evidence="2" type="ORF">HMPREF9442_02444</name>
</gene>
<dbReference type="eggNOG" id="ENOG50338D2">
    <property type="taxonomic scope" value="Bacteria"/>
</dbReference>
<comment type="caution">
    <text evidence="2">The sequence shown here is derived from an EMBL/GenBank/DDBJ whole genome shotgun (WGS) entry which is preliminary data.</text>
</comment>
<sequence>MTILNIHFFKLSIMKRTLLIAACSLFLTGTQAFAADQQKWSKSVENTVSKWEELNLQAPTAVDNAGNTYATGAFTQPIVIGSTVLDPIANSAYLAKYDANGNALWAVGLRGAATITAITTDEQNNVYVAGTLADAVEVGSTDGKAQTVNGKAGEVENQVSSFIAAYSAEGALKATKVIWPEANAEIASSGLYFPQEGFPYIKINHIEANNGKLYASAMYTGDVTIDNVQWKGIYMNIFDFMYDDLISAGIFSLDASALDNAESVAQVGVKTQLGGDQMGVESINFTTESNSVYLCFAAQGTLTFTYPNGSEDITLAFDNTNGMVEHAFITAAIQDGKATTKIFHADSHSNGASYNNIGKMQIADNTLYIGGTFHQMMPFDNKLTHVGGCDLFVTALDKNSLEVQWTAQSSLDEGNGDTQHFNENFTSMAVNNGEVSLYGYVIQDQNSEKTITQSLAYTCSNGTATNNDVPLLVTGAATNGTTKALLSANITDFSTTLAAYTVSGGDGINGVKTLSAQRVGNTFYFAEPNDIAVYDLQGRMLKQANHATSVSIDDLNQGIYILSSGKNTLKVQKTSF</sequence>
<dbReference type="SUPFAM" id="SSF50998">
    <property type="entry name" value="Quinoprotein alcohol dehydrogenase-like"/>
    <property type="match status" value="1"/>
</dbReference>
<proteinExistence type="predicted"/>
<dbReference type="NCBIfam" id="TIGR04183">
    <property type="entry name" value="Por_Secre_tail"/>
    <property type="match status" value="1"/>
</dbReference>
<dbReference type="STRING" id="762982.HMPREF9442_02444"/>
<evidence type="ECO:0000313" key="3">
    <source>
        <dbReference type="Proteomes" id="UP000005546"/>
    </source>
</evidence>
<dbReference type="HOGENOM" id="CLU_512726_0_0_10"/>
<feature type="chain" id="PRO_5003306368" evidence="1">
    <location>
        <begin position="35"/>
        <end position="576"/>
    </location>
</feature>
<reference evidence="2 3" key="1">
    <citation type="submission" date="2011-02" db="EMBL/GenBank/DDBJ databases">
        <authorList>
            <person name="Weinstock G."/>
            <person name="Sodergren E."/>
            <person name="Clifton S."/>
            <person name="Fulton L."/>
            <person name="Fulton B."/>
            <person name="Courtney L."/>
            <person name="Fronick C."/>
            <person name="Harrison M."/>
            <person name="Strong C."/>
            <person name="Farmer C."/>
            <person name="Delahaunty K."/>
            <person name="Markovic C."/>
            <person name="Hall O."/>
            <person name="Minx P."/>
            <person name="Tomlinson C."/>
            <person name="Mitreva M."/>
            <person name="Hou S."/>
            <person name="Chen J."/>
            <person name="Wollam A."/>
            <person name="Pepin K.H."/>
            <person name="Johnson M."/>
            <person name="Bhonagiri V."/>
            <person name="Zhang X."/>
            <person name="Suruliraj S."/>
            <person name="Warren W."/>
            <person name="Chinwalla A."/>
            <person name="Mardis E.R."/>
            <person name="Wilson R.K."/>
        </authorList>
    </citation>
    <scope>NUCLEOTIDE SEQUENCE [LARGE SCALE GENOMIC DNA]</scope>
    <source>
        <strain evidence="2 3">YIT 11841</strain>
    </source>
</reference>
<dbReference type="InterPro" id="IPR011047">
    <property type="entry name" value="Quinoprotein_ADH-like_sf"/>
</dbReference>
<dbReference type="Proteomes" id="UP000005546">
    <property type="component" value="Unassembled WGS sequence"/>
</dbReference>
<dbReference type="InterPro" id="IPR026444">
    <property type="entry name" value="Secre_tail"/>
</dbReference>